<sequence>MAVNVLGLVVIVVFYVIILIIGIVAGRKSTKSNNPDELFIANRSFGLFVASFTTAATQVGGGYINGTAEAMGRDGLVWALLGPVGYNIGMAMAGIIIAPKVRSMKYSTIFDPFQQKYGNKMGGLLFFPELFGDLFWEAAILGALGTTLSIVLGLDMTMSVIVSTCVAVGYTLFGGLYAVAYTDVIQLFFIAVGLVLAIPFSIMNPAVDMSRIQDTWTGHMEPELIGLYIDTALMLIMGGMPWQALYQRVLACKSPKIARNACVMAACISLLLALPPTAVGAIGSAADWNATEYPGNVPLDYKQWAHIFPMVLQYLCPTAVSIIGIGAVSAAVMSSADSCVLATGSVFANNVYKNIFRPKASQREIVWVLRLTIVVVGTVGAAIALTVGSVYGLFIMCADLMYVIQFPQLVCVLWVKCANTYGSLTGFVIGLFLRVAGGEPFLKIAPLIQYPMYHEEYGQLFPFKTVSMLCSLFTICVVSYITERLFTQGTLSMKFDIFHCYKDADEEEKKDDDGDIEKKEPFIAPVEPDHFELHQVNQRTPINSF</sequence>
<keyword evidence="16" id="KW-1185">Reference proteome</keyword>
<keyword evidence="9" id="KW-0406">Ion transport</keyword>
<evidence type="ECO:0000256" key="4">
    <source>
        <dbReference type="ARBA" id="ARBA00022692"/>
    </source>
</evidence>
<feature type="transmembrane region" description="Helical" evidence="14">
    <location>
        <begin position="45"/>
        <end position="64"/>
    </location>
</feature>
<feature type="transmembrane region" description="Helical" evidence="14">
    <location>
        <begin position="257"/>
        <end position="286"/>
    </location>
</feature>
<dbReference type="PANTHER" id="PTHR45897">
    <property type="entry name" value="HIGH-AFFINITY CHOLINE TRANSPORTER 1"/>
    <property type="match status" value="1"/>
</dbReference>
<evidence type="ECO:0000313" key="15">
    <source>
        <dbReference type="EMBL" id="OWF52132.1"/>
    </source>
</evidence>
<feature type="transmembrane region" description="Helical" evidence="14">
    <location>
        <begin position="76"/>
        <end position="98"/>
    </location>
</feature>
<comment type="subcellular location">
    <subcellularLocation>
        <location evidence="1">Membrane</location>
        <topology evidence="1">Multi-pass membrane protein</topology>
    </subcellularLocation>
</comment>
<organism evidence="15 16">
    <name type="scientific">Mizuhopecten yessoensis</name>
    <name type="common">Japanese scallop</name>
    <name type="synonym">Patinopecten yessoensis</name>
    <dbReference type="NCBI Taxonomy" id="6573"/>
    <lineage>
        <taxon>Eukaryota</taxon>
        <taxon>Metazoa</taxon>
        <taxon>Spiralia</taxon>
        <taxon>Lophotrochozoa</taxon>
        <taxon>Mollusca</taxon>
        <taxon>Bivalvia</taxon>
        <taxon>Autobranchia</taxon>
        <taxon>Pteriomorphia</taxon>
        <taxon>Pectinida</taxon>
        <taxon>Pectinoidea</taxon>
        <taxon>Pectinidae</taxon>
        <taxon>Mizuhopecten</taxon>
    </lineage>
</organism>
<evidence type="ECO:0000256" key="9">
    <source>
        <dbReference type="ARBA" id="ARBA00023065"/>
    </source>
</evidence>
<keyword evidence="12" id="KW-0739">Sodium transport</keyword>
<keyword evidence="11" id="KW-0325">Glycoprotein</keyword>
<evidence type="ECO:0000256" key="2">
    <source>
        <dbReference type="ARBA" id="ARBA00006434"/>
    </source>
</evidence>
<feature type="transmembrane region" description="Helical" evidence="14">
    <location>
        <begin position="160"/>
        <end position="180"/>
    </location>
</feature>
<evidence type="ECO:0000256" key="8">
    <source>
        <dbReference type="ARBA" id="ARBA00023053"/>
    </source>
</evidence>
<comment type="caution">
    <text evidence="15">The sequence shown here is derived from an EMBL/GenBank/DDBJ whole genome shotgun (WGS) entry which is preliminary data.</text>
</comment>
<dbReference type="CDD" id="cd11474">
    <property type="entry name" value="SLC5sbd_CHT"/>
    <property type="match status" value="1"/>
</dbReference>
<proteinExistence type="inferred from homology"/>
<dbReference type="PROSITE" id="PS50283">
    <property type="entry name" value="NA_SOLUT_SYMP_3"/>
    <property type="match status" value="1"/>
</dbReference>
<dbReference type="GO" id="GO:0008292">
    <property type="term" value="P:acetylcholine biosynthetic process"/>
    <property type="evidence" value="ECO:0007669"/>
    <property type="project" value="TreeGrafter"/>
</dbReference>
<dbReference type="InterPro" id="IPR038377">
    <property type="entry name" value="Na/Glc_symporter_sf"/>
</dbReference>
<feature type="transmembrane region" description="Helical" evidence="14">
    <location>
        <begin position="227"/>
        <end position="245"/>
    </location>
</feature>
<keyword evidence="8" id="KW-0915">Sodium</keyword>
<feature type="transmembrane region" description="Helical" evidence="14">
    <location>
        <begin position="6"/>
        <end position="25"/>
    </location>
</feature>
<accession>A0A210QTV9</accession>
<evidence type="ECO:0000256" key="10">
    <source>
        <dbReference type="ARBA" id="ARBA00023136"/>
    </source>
</evidence>
<dbReference type="PANTHER" id="PTHR45897:SF4">
    <property type="entry name" value="HIGH-AFFINITY CHOLINE TRANSPORTER 1"/>
    <property type="match status" value="1"/>
</dbReference>
<dbReference type="GO" id="GO:0005307">
    <property type="term" value="F:choline:sodium symporter activity"/>
    <property type="evidence" value="ECO:0007669"/>
    <property type="project" value="TreeGrafter"/>
</dbReference>
<keyword evidence="10 14" id="KW-0472">Membrane</keyword>
<evidence type="ECO:0000256" key="12">
    <source>
        <dbReference type="ARBA" id="ARBA00023201"/>
    </source>
</evidence>
<evidence type="ECO:0000256" key="1">
    <source>
        <dbReference type="ARBA" id="ARBA00004141"/>
    </source>
</evidence>
<protein>
    <submittedName>
        <fullName evidence="15">High affinity choline transporter 1</fullName>
    </submittedName>
</protein>
<dbReference type="Pfam" id="PF00474">
    <property type="entry name" value="SSF"/>
    <property type="match status" value="1"/>
</dbReference>
<comment type="similarity">
    <text evidence="2 13">Belongs to the sodium:solute symporter (SSF) (TC 2.A.21) family.</text>
</comment>
<evidence type="ECO:0000256" key="14">
    <source>
        <dbReference type="SAM" id="Phobius"/>
    </source>
</evidence>
<feature type="transmembrane region" description="Helical" evidence="14">
    <location>
        <begin position="367"/>
        <end position="387"/>
    </location>
</feature>
<keyword evidence="7 14" id="KW-1133">Transmembrane helix</keyword>
<dbReference type="Gene3D" id="1.20.1730.10">
    <property type="entry name" value="Sodium/glucose cotransporter"/>
    <property type="match status" value="1"/>
</dbReference>
<evidence type="ECO:0000256" key="3">
    <source>
        <dbReference type="ARBA" id="ARBA00022448"/>
    </source>
</evidence>
<feature type="transmembrane region" description="Helical" evidence="14">
    <location>
        <begin position="134"/>
        <end position="154"/>
    </location>
</feature>
<evidence type="ECO:0000256" key="6">
    <source>
        <dbReference type="ARBA" id="ARBA00022979"/>
    </source>
</evidence>
<evidence type="ECO:0000313" key="16">
    <source>
        <dbReference type="Proteomes" id="UP000242188"/>
    </source>
</evidence>
<dbReference type="EMBL" id="NEDP02001926">
    <property type="protein sequence ID" value="OWF52132.1"/>
    <property type="molecule type" value="Genomic_DNA"/>
</dbReference>
<keyword evidence="5" id="KW-0769">Symport</keyword>
<dbReference type="InterPro" id="IPR052244">
    <property type="entry name" value="Choline_transporter"/>
</dbReference>
<keyword evidence="6" id="KW-0530">Neurotransmitter biosynthesis</keyword>
<evidence type="ECO:0000256" key="5">
    <source>
        <dbReference type="ARBA" id="ARBA00022847"/>
    </source>
</evidence>
<keyword evidence="3" id="KW-0813">Transport</keyword>
<name>A0A210QTV9_MIZYE</name>
<reference evidence="15 16" key="1">
    <citation type="journal article" date="2017" name="Nat. Ecol. Evol.">
        <title>Scallop genome provides insights into evolution of bilaterian karyotype and development.</title>
        <authorList>
            <person name="Wang S."/>
            <person name="Zhang J."/>
            <person name="Jiao W."/>
            <person name="Li J."/>
            <person name="Xun X."/>
            <person name="Sun Y."/>
            <person name="Guo X."/>
            <person name="Huan P."/>
            <person name="Dong B."/>
            <person name="Zhang L."/>
            <person name="Hu X."/>
            <person name="Sun X."/>
            <person name="Wang J."/>
            <person name="Zhao C."/>
            <person name="Wang Y."/>
            <person name="Wang D."/>
            <person name="Huang X."/>
            <person name="Wang R."/>
            <person name="Lv J."/>
            <person name="Li Y."/>
            <person name="Zhang Z."/>
            <person name="Liu B."/>
            <person name="Lu W."/>
            <person name="Hui Y."/>
            <person name="Liang J."/>
            <person name="Zhou Z."/>
            <person name="Hou R."/>
            <person name="Li X."/>
            <person name="Liu Y."/>
            <person name="Li H."/>
            <person name="Ning X."/>
            <person name="Lin Y."/>
            <person name="Zhao L."/>
            <person name="Xing Q."/>
            <person name="Dou J."/>
            <person name="Li Y."/>
            <person name="Mao J."/>
            <person name="Guo H."/>
            <person name="Dou H."/>
            <person name="Li T."/>
            <person name="Mu C."/>
            <person name="Jiang W."/>
            <person name="Fu Q."/>
            <person name="Fu X."/>
            <person name="Miao Y."/>
            <person name="Liu J."/>
            <person name="Yu Q."/>
            <person name="Li R."/>
            <person name="Liao H."/>
            <person name="Li X."/>
            <person name="Kong Y."/>
            <person name="Jiang Z."/>
            <person name="Chourrout D."/>
            <person name="Li R."/>
            <person name="Bao Z."/>
        </authorList>
    </citation>
    <scope>NUCLEOTIDE SEQUENCE [LARGE SCALE GENOMIC DNA]</scope>
    <source>
        <strain evidence="15 16">PY_sf001</strain>
    </source>
</reference>
<feature type="transmembrane region" description="Helical" evidence="14">
    <location>
        <begin position="306"/>
        <end position="328"/>
    </location>
</feature>
<dbReference type="OrthoDB" id="546820at2759"/>
<feature type="transmembrane region" description="Helical" evidence="14">
    <location>
        <begin position="460"/>
        <end position="481"/>
    </location>
</feature>
<feature type="transmembrane region" description="Helical" evidence="14">
    <location>
        <begin position="187"/>
        <end position="207"/>
    </location>
</feature>
<dbReference type="Proteomes" id="UP000242188">
    <property type="component" value="Unassembled WGS sequence"/>
</dbReference>
<dbReference type="GO" id="GO:0005886">
    <property type="term" value="C:plasma membrane"/>
    <property type="evidence" value="ECO:0007669"/>
    <property type="project" value="TreeGrafter"/>
</dbReference>
<evidence type="ECO:0000256" key="13">
    <source>
        <dbReference type="RuleBase" id="RU362091"/>
    </source>
</evidence>
<dbReference type="AlphaFoldDB" id="A0A210QTV9"/>
<dbReference type="InterPro" id="IPR001734">
    <property type="entry name" value="Na/solute_symporter"/>
</dbReference>
<gene>
    <name evidence="15" type="ORF">KP79_PYT13588</name>
</gene>
<evidence type="ECO:0000256" key="7">
    <source>
        <dbReference type="ARBA" id="ARBA00022989"/>
    </source>
</evidence>
<keyword evidence="4 14" id="KW-0812">Transmembrane</keyword>
<evidence type="ECO:0000256" key="11">
    <source>
        <dbReference type="ARBA" id="ARBA00023180"/>
    </source>
</evidence>
<feature type="transmembrane region" description="Helical" evidence="14">
    <location>
        <begin position="393"/>
        <end position="415"/>
    </location>
</feature>
<feature type="transmembrane region" description="Helical" evidence="14">
    <location>
        <begin position="427"/>
        <end position="448"/>
    </location>
</feature>